<gene>
    <name evidence="1" type="ORF">POREN0001_0487</name>
</gene>
<comment type="caution">
    <text evidence="1">The sequence shown here is derived from an EMBL/GenBank/DDBJ whole genome shotgun (WGS) entry which is preliminary data.</text>
</comment>
<evidence type="ECO:0000313" key="1">
    <source>
        <dbReference type="EMBL" id="EEN82222.1"/>
    </source>
</evidence>
<organism evidence="1 2">
    <name type="scientific">Porphyromonas endodontalis (strain ATCC 35406 / DSM 24491 / JCM 8526 / CCUG 16442 / BCRC 14492 / NCTC 13058 / HG 370)</name>
    <name type="common">Bacteroides endodontalis</name>
    <dbReference type="NCBI Taxonomy" id="553175"/>
    <lineage>
        <taxon>Bacteria</taxon>
        <taxon>Pseudomonadati</taxon>
        <taxon>Bacteroidota</taxon>
        <taxon>Bacteroidia</taxon>
        <taxon>Bacteroidales</taxon>
        <taxon>Porphyromonadaceae</taxon>
        <taxon>Porphyromonas</taxon>
    </lineage>
</organism>
<evidence type="ECO:0000313" key="2">
    <source>
        <dbReference type="Proteomes" id="UP000004295"/>
    </source>
</evidence>
<dbReference type="Proteomes" id="UP000004295">
    <property type="component" value="Unassembled WGS sequence"/>
</dbReference>
<proteinExistence type="predicted"/>
<protein>
    <submittedName>
        <fullName evidence="1">Uncharacterized protein</fullName>
    </submittedName>
</protein>
<keyword evidence="2" id="KW-1185">Reference proteome</keyword>
<accession>C3JC87</accession>
<reference evidence="1 2" key="1">
    <citation type="submission" date="2009-04" db="EMBL/GenBank/DDBJ databases">
        <authorList>
            <person name="Sebastian Y."/>
            <person name="Madupu R."/>
            <person name="Durkin A.S."/>
            <person name="Torralba M."/>
            <person name="Methe B."/>
            <person name="Sutton G.G."/>
            <person name="Strausberg R.L."/>
            <person name="Nelson K.E."/>
        </authorList>
    </citation>
    <scope>NUCLEOTIDE SEQUENCE [LARGE SCALE GENOMIC DNA]</scope>
    <source>
        <strain evidence="2">ATCC 35406 / BCRC 14492 / JCM 8526 / NCTC 13058 / HG 370</strain>
    </source>
</reference>
<dbReference type="AlphaFoldDB" id="C3JC87"/>
<name>C3JC87_POREA</name>
<dbReference type="EMBL" id="ACNN01000029">
    <property type="protein sequence ID" value="EEN82222.1"/>
    <property type="molecule type" value="Genomic_DNA"/>
</dbReference>
<sequence>MGIAPTEGKVYYKDKPSPYLHSLLRLVTILYLYIRLNHIL</sequence>